<keyword evidence="3" id="KW-1185">Reference proteome</keyword>
<evidence type="ECO:0000256" key="1">
    <source>
        <dbReference type="SAM" id="MobiDB-lite"/>
    </source>
</evidence>
<protein>
    <submittedName>
        <fullName evidence="2">Uncharacterized protein</fullName>
    </submittedName>
</protein>
<proteinExistence type="predicted"/>
<organism evidence="2 3">
    <name type="scientific">Pleurodeles waltl</name>
    <name type="common">Iberian ribbed newt</name>
    <dbReference type="NCBI Taxonomy" id="8319"/>
    <lineage>
        <taxon>Eukaryota</taxon>
        <taxon>Metazoa</taxon>
        <taxon>Chordata</taxon>
        <taxon>Craniata</taxon>
        <taxon>Vertebrata</taxon>
        <taxon>Euteleostomi</taxon>
        <taxon>Amphibia</taxon>
        <taxon>Batrachia</taxon>
        <taxon>Caudata</taxon>
        <taxon>Salamandroidea</taxon>
        <taxon>Salamandridae</taxon>
        <taxon>Pleurodelinae</taxon>
        <taxon>Pleurodeles</taxon>
    </lineage>
</organism>
<reference evidence="2" key="1">
    <citation type="journal article" date="2022" name="bioRxiv">
        <title>Sequencing and chromosome-scale assembly of the giantPleurodeles waltlgenome.</title>
        <authorList>
            <person name="Brown T."/>
            <person name="Elewa A."/>
            <person name="Iarovenko S."/>
            <person name="Subramanian E."/>
            <person name="Araus A.J."/>
            <person name="Petzold A."/>
            <person name="Susuki M."/>
            <person name="Suzuki K.-i.T."/>
            <person name="Hayashi T."/>
            <person name="Toyoda A."/>
            <person name="Oliveira C."/>
            <person name="Osipova E."/>
            <person name="Leigh N.D."/>
            <person name="Simon A."/>
            <person name="Yun M.H."/>
        </authorList>
    </citation>
    <scope>NUCLEOTIDE SEQUENCE</scope>
    <source>
        <strain evidence="2">20211129_DDA</strain>
        <tissue evidence="2">Liver</tissue>
    </source>
</reference>
<accession>A0AAV7PEK1</accession>
<feature type="compositionally biased region" description="Basic and acidic residues" evidence="1">
    <location>
        <begin position="44"/>
        <end position="58"/>
    </location>
</feature>
<evidence type="ECO:0000313" key="2">
    <source>
        <dbReference type="EMBL" id="KAJ1126646.1"/>
    </source>
</evidence>
<dbReference type="Proteomes" id="UP001066276">
    <property type="component" value="Chromosome 7"/>
</dbReference>
<dbReference type="AlphaFoldDB" id="A0AAV7PEK1"/>
<evidence type="ECO:0000313" key="3">
    <source>
        <dbReference type="Proteomes" id="UP001066276"/>
    </source>
</evidence>
<name>A0AAV7PEK1_PLEWA</name>
<sequence>MRGTVARARLAERRLRGVPVVESVGDEGLGNGFSRVGGDPFEDPAEHTEGVEAGRGDGVDLPGHGESGVEDDP</sequence>
<dbReference type="EMBL" id="JANPWB010000011">
    <property type="protein sequence ID" value="KAJ1126646.1"/>
    <property type="molecule type" value="Genomic_DNA"/>
</dbReference>
<gene>
    <name evidence="2" type="ORF">NDU88_005053</name>
</gene>
<feature type="region of interest" description="Disordered" evidence="1">
    <location>
        <begin position="23"/>
        <end position="73"/>
    </location>
</feature>
<comment type="caution">
    <text evidence="2">The sequence shown here is derived from an EMBL/GenBank/DDBJ whole genome shotgun (WGS) entry which is preliminary data.</text>
</comment>